<gene>
    <name evidence="8" type="ORF">WJX75_004047</name>
</gene>
<dbReference type="Gene3D" id="1.25.10.10">
    <property type="entry name" value="Leucine-rich Repeat Variant"/>
    <property type="match status" value="1"/>
</dbReference>
<comment type="function">
    <text evidence="5">Subunit of the V1 complex of vacuolar(H+)-ATPase (V-ATPase), a multisubunit enzyme composed of a peripheral complex (V1) that hydrolyzes ATP and a membrane integral complex (V0) that translocates protons. V-ATPase is responsible for acidifying and maintaining the pH of intracellular compartments.</text>
</comment>
<evidence type="ECO:0000256" key="2">
    <source>
        <dbReference type="ARBA" id="ARBA00022448"/>
    </source>
</evidence>
<dbReference type="Pfam" id="PF03224">
    <property type="entry name" value="V-ATPase_H_N"/>
    <property type="match status" value="2"/>
</dbReference>
<dbReference type="PIRSF" id="PIRSF032184">
    <property type="entry name" value="ATPase_V1_H"/>
    <property type="match status" value="1"/>
</dbReference>
<dbReference type="PANTHER" id="PTHR10698:SF0">
    <property type="entry name" value="V-TYPE PROTON ATPASE SUBUNIT H"/>
    <property type="match status" value="1"/>
</dbReference>
<evidence type="ECO:0000313" key="9">
    <source>
        <dbReference type="Proteomes" id="UP001491310"/>
    </source>
</evidence>
<keyword evidence="2 5" id="KW-0813">Transport</keyword>
<dbReference type="InterPro" id="IPR011987">
    <property type="entry name" value="ATPase_V1-cplx_hsu_C"/>
</dbReference>
<evidence type="ECO:0000313" key="8">
    <source>
        <dbReference type="EMBL" id="KAK9908193.1"/>
    </source>
</evidence>
<name>A0ABR2YME9_9CHLO</name>
<dbReference type="InterPro" id="IPR000225">
    <property type="entry name" value="Armadillo"/>
</dbReference>
<dbReference type="Pfam" id="PF11698">
    <property type="entry name" value="V-ATPase_H_C"/>
    <property type="match status" value="1"/>
</dbReference>
<reference evidence="8 9" key="1">
    <citation type="journal article" date="2024" name="Nat. Commun.">
        <title>Phylogenomics reveals the evolutionary origins of lichenization in chlorophyte algae.</title>
        <authorList>
            <person name="Puginier C."/>
            <person name="Libourel C."/>
            <person name="Otte J."/>
            <person name="Skaloud P."/>
            <person name="Haon M."/>
            <person name="Grisel S."/>
            <person name="Petersen M."/>
            <person name="Berrin J.G."/>
            <person name="Delaux P.M."/>
            <person name="Dal Grande F."/>
            <person name="Keller J."/>
        </authorList>
    </citation>
    <scope>NUCLEOTIDE SEQUENCE [LARGE SCALE GENOMIC DNA]</scope>
    <source>
        <strain evidence="8 9">SAG 216-7</strain>
    </source>
</reference>
<comment type="similarity">
    <text evidence="1 5">Belongs to the V-ATPase H subunit family.</text>
</comment>
<dbReference type="InterPro" id="IPR004908">
    <property type="entry name" value="ATPase_V1-cplx_hsu"/>
</dbReference>
<dbReference type="Proteomes" id="UP001491310">
    <property type="component" value="Unassembled WGS sequence"/>
</dbReference>
<organism evidence="8 9">
    <name type="scientific">Coccomyxa subellipsoidea</name>
    <dbReference type="NCBI Taxonomy" id="248742"/>
    <lineage>
        <taxon>Eukaryota</taxon>
        <taxon>Viridiplantae</taxon>
        <taxon>Chlorophyta</taxon>
        <taxon>core chlorophytes</taxon>
        <taxon>Trebouxiophyceae</taxon>
        <taxon>Trebouxiophyceae incertae sedis</taxon>
        <taxon>Coccomyxaceae</taxon>
        <taxon>Coccomyxa</taxon>
    </lineage>
</organism>
<dbReference type="InterPro" id="IPR011989">
    <property type="entry name" value="ARM-like"/>
</dbReference>
<comment type="caution">
    <text evidence="8">The sequence shown here is derived from an EMBL/GenBank/DDBJ whole genome shotgun (WGS) entry which is preliminary data.</text>
</comment>
<dbReference type="InterPro" id="IPR038497">
    <property type="entry name" value="ATPase_V1-cplx_hsu_C_sf"/>
</dbReference>
<evidence type="ECO:0000259" key="7">
    <source>
        <dbReference type="Pfam" id="PF11698"/>
    </source>
</evidence>
<accession>A0ABR2YME9</accession>
<keyword evidence="9" id="KW-1185">Reference proteome</keyword>
<keyword evidence="3 5" id="KW-0375">Hydrogen ion transport</keyword>
<dbReference type="PANTHER" id="PTHR10698">
    <property type="entry name" value="V-TYPE PROTON ATPASE SUBUNIT H"/>
    <property type="match status" value="1"/>
</dbReference>
<feature type="domain" description="ATPase V1 complex subunit H C-terminal" evidence="7">
    <location>
        <begin position="367"/>
        <end position="479"/>
    </location>
</feature>
<feature type="region of interest" description="Disordered" evidence="6">
    <location>
        <begin position="158"/>
        <end position="182"/>
    </location>
</feature>
<sequence>MANYGEESSELTTANVLKRNIAWDTYLTARLITDHDLQLIRRYDKKNSETQQDLLQEEGPAYAEAFFNVLRSVTKEDTVQYVLAILDEMVAGDPKRAAYFHQRSDPHKTSPPDPYTQLTRMLQRTDWFTQEKAATLLTAILAARPNQGTAETPLPPLVMNGASSSSGHHAAPPPVPTPTAESEAVQNILVTFVDWLTSQLRRPSHPGRSVPLAVGCLARLLREPAARALFTRASGASLLAPLLRGAAGAGSSSGQPPPSAQLLYEAGLCVWQLTFYPAAAQAMAGASIVPSLVDLARHASKEKVVRVALLALQNLLAAPGLDLAPEMVEAALPKVVQQRLLQNWEDEDVTAALEALKEALAANIKLLSSWDKYKKEVLSGSLDWSPMHTSDLFWLENAPKFEERDFQVLRVLLKLLEQSRENRTLAVAASDLGHFISAHPHGRNIVTDLRGKELAMRLMMHPDAEVQKQALLAVQKILLAKDKVAYLNN</sequence>
<dbReference type="Gene3D" id="1.25.40.150">
    <property type="entry name" value="V-type ATPase, subunit H, C-terminal domain"/>
    <property type="match status" value="1"/>
</dbReference>
<dbReference type="SMART" id="SM00185">
    <property type="entry name" value="ARM"/>
    <property type="match status" value="3"/>
</dbReference>
<protein>
    <recommendedName>
        <fullName evidence="5">V-type proton ATPase subunit H</fullName>
    </recommendedName>
</protein>
<evidence type="ECO:0000256" key="5">
    <source>
        <dbReference type="PIRNR" id="PIRNR032184"/>
    </source>
</evidence>
<dbReference type="InterPro" id="IPR016024">
    <property type="entry name" value="ARM-type_fold"/>
</dbReference>
<feature type="compositionally biased region" description="Low complexity" evidence="6">
    <location>
        <begin position="161"/>
        <end position="170"/>
    </location>
</feature>
<keyword evidence="4 5" id="KW-0406">Ion transport</keyword>
<evidence type="ECO:0000256" key="3">
    <source>
        <dbReference type="ARBA" id="ARBA00022781"/>
    </source>
</evidence>
<proteinExistence type="inferred from homology"/>
<evidence type="ECO:0000256" key="6">
    <source>
        <dbReference type="SAM" id="MobiDB-lite"/>
    </source>
</evidence>
<evidence type="ECO:0000256" key="4">
    <source>
        <dbReference type="ARBA" id="ARBA00023065"/>
    </source>
</evidence>
<evidence type="ECO:0000256" key="1">
    <source>
        <dbReference type="ARBA" id="ARBA00008613"/>
    </source>
</evidence>
<comment type="subunit">
    <text evidence="5">V-ATPase is a heteromultimeric enzyme made up of two complexes: the ATP-hydrolytic V1 complex and the proton translocation V0 complex.</text>
</comment>
<dbReference type="SUPFAM" id="SSF48371">
    <property type="entry name" value="ARM repeat"/>
    <property type="match status" value="2"/>
</dbReference>
<dbReference type="EMBL" id="JALJOT010000008">
    <property type="protein sequence ID" value="KAK9908193.1"/>
    <property type="molecule type" value="Genomic_DNA"/>
</dbReference>